<dbReference type="Gene3D" id="1.10.1510.10">
    <property type="entry name" value="Uncharacterised protein YqeY/AIM41 PF09424, N-terminal domain"/>
    <property type="match status" value="1"/>
</dbReference>
<dbReference type="Pfam" id="PF09424">
    <property type="entry name" value="YqeY"/>
    <property type="match status" value="1"/>
</dbReference>
<sequence length="153" mass="17259">MSLLTEIDNGFKTALKNQDRVKLSTLRMLKAALKNRQVQEKRALAEAEVVAVITSQVKQRRESIMEFTRAGRSELAQKEKEELEFLLSFLPQQLTVEELRQELTAIMRELGVTGPGDLGKVMKIAMPKFAGRADGKEVNRLVKQLLEEVAPHS</sequence>
<dbReference type="PANTHER" id="PTHR28055">
    <property type="entry name" value="ALTERED INHERITANCE OF MITOCHONDRIA PROTEIN 41, MITOCHONDRIAL"/>
    <property type="match status" value="1"/>
</dbReference>
<dbReference type="GO" id="GO:0016884">
    <property type="term" value="F:carbon-nitrogen ligase activity, with glutamine as amido-N-donor"/>
    <property type="evidence" value="ECO:0007669"/>
    <property type="project" value="InterPro"/>
</dbReference>
<dbReference type="KEGG" id="dao:Desac_2870"/>
<dbReference type="eggNOG" id="COG1610">
    <property type="taxonomic scope" value="Bacteria"/>
</dbReference>
<dbReference type="InterPro" id="IPR003789">
    <property type="entry name" value="Asn/Gln_tRNA_amidoTrase-B-like"/>
</dbReference>
<dbReference type="Proteomes" id="UP000000483">
    <property type="component" value="Chromosome"/>
</dbReference>
<dbReference type="Gene3D" id="1.10.10.410">
    <property type="match status" value="1"/>
</dbReference>
<dbReference type="RefSeq" id="WP_013707779.1">
    <property type="nucleotide sequence ID" value="NC_015388.1"/>
</dbReference>
<reference evidence="2" key="2">
    <citation type="submission" date="2011-03" db="EMBL/GenBank/DDBJ databases">
        <title>The complete genome of Desulfobacca acetoxidans DSM 11109.</title>
        <authorList>
            <consortium name="US DOE Joint Genome Institute (JGI-PGF)"/>
            <person name="Lucas S."/>
            <person name="Copeland A."/>
            <person name="Lapidus A."/>
            <person name="Bruce D."/>
            <person name="Goodwin L."/>
            <person name="Pitluck S."/>
            <person name="Peters L."/>
            <person name="Kyrpides N."/>
            <person name="Mavromatis K."/>
            <person name="Ivanova N."/>
            <person name="Ovchinnikova G."/>
            <person name="Teshima H."/>
            <person name="Detter J.C."/>
            <person name="Han C."/>
            <person name="Land M."/>
            <person name="Hauser L."/>
            <person name="Markowitz V."/>
            <person name="Cheng J.-F."/>
            <person name="Hugenholtz P."/>
            <person name="Woyke T."/>
            <person name="Wu D."/>
            <person name="Spring S."/>
            <person name="Schueler E."/>
            <person name="Brambilla E."/>
            <person name="Klenk H.-P."/>
            <person name="Eisen J.A."/>
        </authorList>
    </citation>
    <scope>NUCLEOTIDE SEQUENCE [LARGE SCALE GENOMIC DNA]</scope>
    <source>
        <strain evidence="2">ATCC 700848 / DSM 11109 / ASRB2</strain>
    </source>
</reference>
<accession>F2NE40</accession>
<evidence type="ECO:0000313" key="1">
    <source>
        <dbReference type="EMBL" id="AEB10670.1"/>
    </source>
</evidence>
<dbReference type="InterPro" id="IPR023168">
    <property type="entry name" value="GatB_Yqey_C_2"/>
</dbReference>
<dbReference type="STRING" id="880072.Desac_2870"/>
<reference evidence="1 2" key="1">
    <citation type="journal article" date="2011" name="Stand. Genomic Sci.">
        <title>Complete genome sequence of the acetate-degrading sulfate reducer Desulfobacca acetoxidans type strain (ASRB2).</title>
        <authorList>
            <person name="Goker M."/>
            <person name="Teshima H."/>
            <person name="Lapidus A."/>
            <person name="Nolan M."/>
            <person name="Lucas S."/>
            <person name="Hammon N."/>
            <person name="Deshpande S."/>
            <person name="Cheng J.F."/>
            <person name="Tapia R."/>
            <person name="Han C."/>
            <person name="Goodwin L."/>
            <person name="Pitluck S."/>
            <person name="Huntemann M."/>
            <person name="Liolios K."/>
            <person name="Ivanova N."/>
            <person name="Pagani I."/>
            <person name="Mavromatis K."/>
            <person name="Ovchinikova G."/>
            <person name="Pati A."/>
            <person name="Chen A."/>
            <person name="Palaniappan K."/>
            <person name="Land M."/>
            <person name="Hauser L."/>
            <person name="Brambilla E.M."/>
            <person name="Rohde M."/>
            <person name="Spring S."/>
            <person name="Detter J.C."/>
            <person name="Woyke T."/>
            <person name="Bristow J."/>
            <person name="Eisen J.A."/>
            <person name="Markowitz V."/>
            <person name="Hugenholtz P."/>
            <person name="Kyrpides N.C."/>
            <person name="Klenk H.P."/>
        </authorList>
    </citation>
    <scope>NUCLEOTIDE SEQUENCE [LARGE SCALE GENOMIC DNA]</scope>
    <source>
        <strain evidence="2">ATCC 700848 / DSM 11109 / ASRB2</strain>
    </source>
</reference>
<evidence type="ECO:0008006" key="3">
    <source>
        <dbReference type="Google" id="ProtNLM"/>
    </source>
</evidence>
<organism evidence="1 2">
    <name type="scientific">Desulfobacca acetoxidans (strain ATCC 700848 / DSM 11109 / ASRB2)</name>
    <dbReference type="NCBI Taxonomy" id="880072"/>
    <lineage>
        <taxon>Bacteria</taxon>
        <taxon>Pseudomonadati</taxon>
        <taxon>Thermodesulfobacteriota</taxon>
        <taxon>Desulfobaccia</taxon>
        <taxon>Desulfobaccales</taxon>
        <taxon>Desulfobaccaceae</taxon>
        <taxon>Desulfobacca</taxon>
    </lineage>
</organism>
<evidence type="ECO:0000313" key="2">
    <source>
        <dbReference type="Proteomes" id="UP000000483"/>
    </source>
</evidence>
<dbReference type="AlphaFoldDB" id="F2NE40"/>
<dbReference type="EMBL" id="CP002629">
    <property type="protein sequence ID" value="AEB10670.1"/>
    <property type="molecule type" value="Genomic_DNA"/>
</dbReference>
<dbReference type="SUPFAM" id="SSF89095">
    <property type="entry name" value="GatB/YqeY motif"/>
    <property type="match status" value="1"/>
</dbReference>
<proteinExistence type="predicted"/>
<dbReference type="HOGENOM" id="CLU_079430_2_1_7"/>
<keyword evidence="2" id="KW-1185">Reference proteome</keyword>
<dbReference type="InterPro" id="IPR042184">
    <property type="entry name" value="YqeY/Aim41_N"/>
</dbReference>
<name>F2NE40_DESAR</name>
<gene>
    <name evidence="1" type="ordered locus">Desac_2870</name>
</gene>
<dbReference type="PANTHER" id="PTHR28055:SF1">
    <property type="entry name" value="ALTERED INHERITANCE OF MITOCHONDRIA PROTEIN 41, MITOCHONDRIAL"/>
    <property type="match status" value="1"/>
</dbReference>
<dbReference type="InterPro" id="IPR019004">
    <property type="entry name" value="YqeY/Aim41"/>
</dbReference>
<protein>
    <recommendedName>
        <fullName evidence="3">GatB/YqeY domain-containing protein</fullName>
    </recommendedName>
</protein>